<evidence type="ECO:0000256" key="3">
    <source>
        <dbReference type="ARBA" id="ARBA00022989"/>
    </source>
</evidence>
<evidence type="ECO:0000256" key="5">
    <source>
        <dbReference type="SAM" id="Phobius"/>
    </source>
</evidence>
<comment type="caution">
    <text evidence="7">The sequence shown here is derived from an EMBL/GenBank/DDBJ whole genome shotgun (WGS) entry which is preliminary data.</text>
</comment>
<feature type="transmembrane region" description="Helical" evidence="5">
    <location>
        <begin position="97"/>
        <end position="116"/>
    </location>
</feature>
<feature type="transmembrane region" description="Helical" evidence="5">
    <location>
        <begin position="190"/>
        <end position="209"/>
    </location>
</feature>
<evidence type="ECO:0000256" key="1">
    <source>
        <dbReference type="ARBA" id="ARBA00004651"/>
    </source>
</evidence>
<feature type="transmembrane region" description="Helical" evidence="5">
    <location>
        <begin position="32"/>
        <end position="49"/>
    </location>
</feature>
<evidence type="ECO:0000256" key="4">
    <source>
        <dbReference type="ARBA" id="ARBA00023136"/>
    </source>
</evidence>
<feature type="domain" description="Major facilitator superfamily (MFS) profile" evidence="6">
    <location>
        <begin position="34"/>
        <end position="449"/>
    </location>
</feature>
<keyword evidence="3 5" id="KW-1133">Transmembrane helix</keyword>
<dbReference type="InterPro" id="IPR020846">
    <property type="entry name" value="MFS_dom"/>
</dbReference>
<dbReference type="PANTHER" id="PTHR11662:SF399">
    <property type="entry name" value="FI19708P1-RELATED"/>
    <property type="match status" value="1"/>
</dbReference>
<accession>A0A6P2BTV9</accession>
<feature type="transmembrane region" description="Helical" evidence="5">
    <location>
        <begin position="158"/>
        <end position="178"/>
    </location>
</feature>
<feature type="transmembrane region" description="Helical" evidence="5">
    <location>
        <begin position="632"/>
        <end position="651"/>
    </location>
</feature>
<organism evidence="7 8">
    <name type="scientific">Trebonia kvetii</name>
    <dbReference type="NCBI Taxonomy" id="2480626"/>
    <lineage>
        <taxon>Bacteria</taxon>
        <taxon>Bacillati</taxon>
        <taxon>Actinomycetota</taxon>
        <taxon>Actinomycetes</taxon>
        <taxon>Streptosporangiales</taxon>
        <taxon>Treboniaceae</taxon>
        <taxon>Trebonia</taxon>
    </lineage>
</organism>
<name>A0A6P2BTV9_9ACTN</name>
<comment type="subcellular location">
    <subcellularLocation>
        <location evidence="1">Cell membrane</location>
        <topology evidence="1">Multi-pass membrane protein</topology>
    </subcellularLocation>
</comment>
<keyword evidence="2 5" id="KW-0812">Transmembrane</keyword>
<dbReference type="SUPFAM" id="SSF103473">
    <property type="entry name" value="MFS general substrate transporter"/>
    <property type="match status" value="1"/>
</dbReference>
<reference evidence="7 8" key="1">
    <citation type="submission" date="2018-11" db="EMBL/GenBank/DDBJ databases">
        <title>Trebonia kvetii gen.nov., sp.nov., a novel acidophilic actinobacterium, and proposal of the new actinobacterial family Treboniaceae fam. nov.</title>
        <authorList>
            <person name="Rapoport D."/>
            <person name="Sagova-Mareckova M."/>
            <person name="Sedlacek I."/>
            <person name="Provaznik J."/>
            <person name="Kralova S."/>
            <person name="Pavlinic D."/>
            <person name="Benes V."/>
            <person name="Kopecky J."/>
        </authorList>
    </citation>
    <scope>NUCLEOTIDE SEQUENCE [LARGE SCALE GENOMIC DNA]</scope>
    <source>
        <strain evidence="7 8">15Tr583</strain>
    </source>
</reference>
<protein>
    <submittedName>
        <fullName evidence="7">MFS transporter</fullName>
    </submittedName>
</protein>
<feature type="transmembrane region" description="Helical" evidence="5">
    <location>
        <begin position="295"/>
        <end position="314"/>
    </location>
</feature>
<evidence type="ECO:0000259" key="6">
    <source>
        <dbReference type="PROSITE" id="PS50850"/>
    </source>
</evidence>
<dbReference type="GO" id="GO:0005886">
    <property type="term" value="C:plasma membrane"/>
    <property type="evidence" value="ECO:0007669"/>
    <property type="project" value="UniProtKB-SubCell"/>
</dbReference>
<dbReference type="InterPro" id="IPR050382">
    <property type="entry name" value="MFS_Na/Anion_cotransporter"/>
</dbReference>
<dbReference type="InterPro" id="IPR036259">
    <property type="entry name" value="MFS_trans_sf"/>
</dbReference>
<dbReference type="GO" id="GO:0022857">
    <property type="term" value="F:transmembrane transporter activity"/>
    <property type="evidence" value="ECO:0007669"/>
    <property type="project" value="InterPro"/>
</dbReference>
<gene>
    <name evidence="7" type="ORF">EAS64_30580</name>
</gene>
<dbReference type="EMBL" id="RPFW01000006">
    <property type="protein sequence ID" value="TVZ01801.1"/>
    <property type="molecule type" value="Genomic_DNA"/>
</dbReference>
<feature type="transmembrane region" description="Helical" evidence="5">
    <location>
        <begin position="256"/>
        <end position="289"/>
    </location>
</feature>
<keyword evidence="8" id="KW-1185">Reference proteome</keyword>
<evidence type="ECO:0000256" key="2">
    <source>
        <dbReference type="ARBA" id="ARBA00022692"/>
    </source>
</evidence>
<keyword evidence="4 5" id="KW-0472">Membrane</keyword>
<evidence type="ECO:0000313" key="8">
    <source>
        <dbReference type="Proteomes" id="UP000460272"/>
    </source>
</evidence>
<dbReference type="PANTHER" id="PTHR11662">
    <property type="entry name" value="SOLUTE CARRIER FAMILY 17"/>
    <property type="match status" value="1"/>
</dbReference>
<dbReference type="Pfam" id="PF07690">
    <property type="entry name" value="MFS_1"/>
    <property type="match status" value="1"/>
</dbReference>
<feature type="transmembrane region" description="Helical" evidence="5">
    <location>
        <begin position="122"/>
        <end position="146"/>
    </location>
</feature>
<feature type="transmembrane region" description="Helical" evidence="5">
    <location>
        <begin position="347"/>
        <end position="370"/>
    </location>
</feature>
<dbReference type="AlphaFoldDB" id="A0A6P2BTV9"/>
<proteinExistence type="predicted"/>
<dbReference type="OrthoDB" id="3761592at2"/>
<feature type="transmembrane region" description="Helical" evidence="5">
    <location>
        <begin position="382"/>
        <end position="406"/>
    </location>
</feature>
<dbReference type="PROSITE" id="PS50850">
    <property type="entry name" value="MFS"/>
    <property type="match status" value="1"/>
</dbReference>
<dbReference type="Proteomes" id="UP000460272">
    <property type="component" value="Unassembled WGS sequence"/>
</dbReference>
<dbReference type="CDD" id="cd06174">
    <property type="entry name" value="MFS"/>
    <property type="match status" value="1"/>
</dbReference>
<feature type="transmembrane region" description="Helical" evidence="5">
    <location>
        <begin position="323"/>
        <end position="341"/>
    </location>
</feature>
<feature type="transmembrane region" description="Helical" evidence="5">
    <location>
        <begin position="69"/>
        <end position="90"/>
    </location>
</feature>
<sequence>MTATVDGTAAPGIIQGLWNRQLPHYPDTRNRMWYLAIVVAATIVLYYELYIGGAVSPKILTGYGMTFPFYVYISVVGNAVGAFGSLLAGLGDRWGRANLTAYGLVLTALLALFGIPNAGDKWSFAILSVIIGLVEGVILVATPALVRDFSPQLGRASAMGFWTLGPVIGSLVVAVVSTNTVNHLGAWQDQYIICGVVGLIVGVVALFGLRELSPQLRDQLMVSMHDRALIEAKARGINVEEAMGRSHWRQMIRPDIVGSAFAISVFLLIYYAAVGFFTIYFTTIFGYSLSKANSIGNWFWAFDAGVLIITGIISDRFRVRKPFMVIGGIGAIVMTIVFANLGSTTSYGTIVAVISVLAAFLAIAYAPWMASFTETIEKHNPALIATGLAVWGWIIRVVVALSALFVPIVVGSITPVITYGAQVQAYATQYAAPLAFAQAHPDVVADAQKVPPSVIATATAIPPNVTATAAKIPANVIATATTYSTQLANAQKFQPELAVIQANPALFAKLQADPTNKALQAQAVAALGGGAKGAAALATIGANAAAIAGVIAVGPQLQTVAPYAADLQTIAPYSAQLKTIAPYSAELTAMAPYSAQLTALSKVPAAALTYLQEHGTQVQTAAAAEPGQWKNWWWVCVGGEILFLPFIFMMTGRWSPRKAKQDADEHEAKVAAELAALEKANA</sequence>
<dbReference type="GO" id="GO:0006820">
    <property type="term" value="P:monoatomic anion transport"/>
    <property type="evidence" value="ECO:0007669"/>
    <property type="project" value="TreeGrafter"/>
</dbReference>
<dbReference type="InterPro" id="IPR011701">
    <property type="entry name" value="MFS"/>
</dbReference>
<evidence type="ECO:0000313" key="7">
    <source>
        <dbReference type="EMBL" id="TVZ01801.1"/>
    </source>
</evidence>
<dbReference type="Gene3D" id="1.20.1250.20">
    <property type="entry name" value="MFS general substrate transporter like domains"/>
    <property type="match status" value="2"/>
</dbReference>